<evidence type="ECO:0000256" key="3">
    <source>
        <dbReference type="ARBA" id="ARBA00022777"/>
    </source>
</evidence>
<keyword evidence="7" id="KW-0723">Serine/threonine-protein kinase</keyword>
<dbReference type="GO" id="GO:0005524">
    <property type="term" value="F:ATP binding"/>
    <property type="evidence" value="ECO:0007669"/>
    <property type="project" value="UniProtKB-KW"/>
</dbReference>
<protein>
    <submittedName>
        <fullName evidence="7">Serine/threonine protein kinase</fullName>
    </submittedName>
</protein>
<dbReference type="SUPFAM" id="SSF52540">
    <property type="entry name" value="P-loop containing nucleoside triphosphate hydrolases"/>
    <property type="match status" value="1"/>
</dbReference>
<dbReference type="SMART" id="SM00220">
    <property type="entry name" value="S_TKc"/>
    <property type="match status" value="1"/>
</dbReference>
<dbReference type="InterPro" id="IPR008271">
    <property type="entry name" value="Ser/Thr_kinase_AS"/>
</dbReference>
<dbReference type="InterPro" id="IPR000719">
    <property type="entry name" value="Prot_kinase_dom"/>
</dbReference>
<feature type="domain" description="Protein kinase" evidence="6">
    <location>
        <begin position="11"/>
        <end position="273"/>
    </location>
</feature>
<dbReference type="STRING" id="1192034.CAP_1030"/>
<dbReference type="PROSITE" id="PS50011">
    <property type="entry name" value="PROTEIN_KINASE_DOM"/>
    <property type="match status" value="1"/>
</dbReference>
<feature type="compositionally biased region" description="Basic and acidic residues" evidence="5">
    <location>
        <begin position="318"/>
        <end position="331"/>
    </location>
</feature>
<keyword evidence="2" id="KW-0547">Nucleotide-binding</keyword>
<comment type="caution">
    <text evidence="7">The sequence shown here is derived from an EMBL/GenBank/DDBJ whole genome shotgun (WGS) entry which is preliminary data.</text>
</comment>
<dbReference type="PANTHER" id="PTHR43289:SF6">
    <property type="entry name" value="SERINE_THREONINE-PROTEIN KINASE NEKL-3"/>
    <property type="match status" value="1"/>
</dbReference>
<evidence type="ECO:0000256" key="2">
    <source>
        <dbReference type="ARBA" id="ARBA00022741"/>
    </source>
</evidence>
<dbReference type="Pfam" id="PF00069">
    <property type="entry name" value="Pkinase"/>
    <property type="match status" value="1"/>
</dbReference>
<evidence type="ECO:0000256" key="1">
    <source>
        <dbReference type="ARBA" id="ARBA00022679"/>
    </source>
</evidence>
<dbReference type="PANTHER" id="PTHR43289">
    <property type="entry name" value="MITOGEN-ACTIVATED PROTEIN KINASE KINASE KINASE 20-RELATED"/>
    <property type="match status" value="1"/>
</dbReference>
<dbReference type="SUPFAM" id="SSF48452">
    <property type="entry name" value="TPR-like"/>
    <property type="match status" value="1"/>
</dbReference>
<dbReference type="SUPFAM" id="SSF56112">
    <property type="entry name" value="Protein kinase-like (PK-like)"/>
    <property type="match status" value="1"/>
</dbReference>
<dbReference type="PROSITE" id="PS00108">
    <property type="entry name" value="PROTEIN_KINASE_ST"/>
    <property type="match status" value="1"/>
</dbReference>
<evidence type="ECO:0000313" key="8">
    <source>
        <dbReference type="Proteomes" id="UP000019678"/>
    </source>
</evidence>
<organism evidence="7 8">
    <name type="scientific">Chondromyces apiculatus DSM 436</name>
    <dbReference type="NCBI Taxonomy" id="1192034"/>
    <lineage>
        <taxon>Bacteria</taxon>
        <taxon>Pseudomonadati</taxon>
        <taxon>Myxococcota</taxon>
        <taxon>Polyangia</taxon>
        <taxon>Polyangiales</taxon>
        <taxon>Polyangiaceae</taxon>
        <taxon>Chondromyces</taxon>
    </lineage>
</organism>
<proteinExistence type="predicted"/>
<dbReference type="Gene3D" id="1.10.510.10">
    <property type="entry name" value="Transferase(Phosphotransferase) domain 1"/>
    <property type="match status" value="1"/>
</dbReference>
<evidence type="ECO:0000256" key="5">
    <source>
        <dbReference type="SAM" id="MobiDB-lite"/>
    </source>
</evidence>
<dbReference type="InterPro" id="IPR041664">
    <property type="entry name" value="AAA_16"/>
</dbReference>
<dbReference type="InterPro" id="IPR027417">
    <property type="entry name" value="P-loop_NTPase"/>
</dbReference>
<dbReference type="Gene3D" id="1.25.40.10">
    <property type="entry name" value="Tetratricopeptide repeat domain"/>
    <property type="match status" value="1"/>
</dbReference>
<dbReference type="Proteomes" id="UP000019678">
    <property type="component" value="Unassembled WGS sequence"/>
</dbReference>
<sequence>MRQGAVCAGRFRIEHRAGAGGMGEVWKALDQATGQPVALKLLAGREHDEPARFAREAQILAALSHPHVVRYVSHGVNDEGAPYLAMEWLEGEDLAQRLLRGPLGVDESVALALDVATTLAVTHAGGVVHRDLKPSNLFLPGGQLDAVKVLDFGIARAIRATRLTRSGTLMGTMGYMAPEQARGEYHLDARVDVFSVGCVLFECLTGRPAFEGSHAAAVLTKVLFEEAPRVRDLRPEVPEVLESLLTRMLAKRREDRPRDGAALAAALRSVQALGDQPTPSSGEPVRAPALTESEQQAVAVILVGAPAALQERNAWETGDPRHGDREAEGSEHGGSAPAAPAAAAPHPPGWRDPDAPTLPLDLDDTLLHEVARHAGAGERLLDGSVVVMMAASTTATDLCAQAARCALALRSHAGNRRIALAMGRSERRGRPEEPAVDRVVRLSADAEKRTLPEGAVVIDEVVAGLLDARFEVHEHEGYALLHGEHPLAEGTRLLLGKPTPCVGRERELDTLRSIFAETVEERTAQAVLITAPPGVGKSRLAQELMRELRGHASAASVWIARGDPLRAGSPFAMLGQALRGACGIREGEPIDGRREKLAAKVSTWIAPPERRRVTDFLGELVGAPFPDDDSPLLHAARRDAQLMAHEVRVAFLDAVTAACAESPLLVLLEDMHWGDRSTVQLLDAALREGSQHPLLVLALARPEVHEAFPGLWEGRRFHGLRLNELSRRAGERLAQHVLGPGADAATIARLVRLSEGNAFYLEELLRWTAEGKGQDVPETVVAMVQSRLGALDEGARRLLRAASISGELFWAGSVAALLGVDSRRDARGRAAARLRAVDAQLAQLVEQEVLVRHPDSRFPDEEELAFRHALLREGAYAMLTDQDRRLGHQLVGEWLEAHGEQDARALAEHFAKGGDGVSAGKHYLRASQQASCAGDGVGSAFLSRRGLALSLPDDLRVRLLGALCETVVWQPEHAATVGREAEELVQRTSRGSAPWVQGMVATLVGASGIDEVTPVVTALAELEPPDIAPDGAEPMVVALGAGMYTLYNLARTREADARAAQIRRIADAFGDHSPFTRIVALVTSSLVGIYGDFSIALELARQSRALARQTGYRRFENIATLHTALNLWALGASAEAESILHSMSMSDAEFGFGSSYRPFILAWILADRGALDEARTHAEQLIQAGCARNLSQTEGHGRWALAEVLRRAHDHERAEREADAALLVLAQRHPVDLPGVLATKAAIHLAQGRPAEALTAVARALPTVEATGTCSQFCRRAFLRLVHVESLEAAGRHEEARHALQRACAEITSLAERIVDPAHRKSFLEDVPENRRTLALSRAWPRGPGEGEGDAAPSPELHSPHR</sequence>
<keyword evidence="4" id="KW-0067">ATP-binding</keyword>
<reference evidence="7 8" key="1">
    <citation type="submission" date="2013-05" db="EMBL/GenBank/DDBJ databases">
        <title>Genome assembly of Chondromyces apiculatus DSM 436.</title>
        <authorList>
            <person name="Sharma G."/>
            <person name="Khatri I."/>
            <person name="Kaur C."/>
            <person name="Mayilraj S."/>
            <person name="Subramanian S."/>
        </authorList>
    </citation>
    <scope>NUCLEOTIDE SEQUENCE [LARGE SCALE GENOMIC DNA]</scope>
    <source>
        <strain evidence="7 8">DSM 436</strain>
    </source>
</reference>
<name>A0A017SUF4_9BACT</name>
<dbReference type="GO" id="GO:0004674">
    <property type="term" value="F:protein serine/threonine kinase activity"/>
    <property type="evidence" value="ECO:0007669"/>
    <property type="project" value="UniProtKB-KW"/>
</dbReference>
<dbReference type="Pfam" id="PF13191">
    <property type="entry name" value="AAA_16"/>
    <property type="match status" value="1"/>
</dbReference>
<keyword evidence="8" id="KW-1185">Reference proteome</keyword>
<evidence type="ECO:0000259" key="6">
    <source>
        <dbReference type="PROSITE" id="PS50011"/>
    </source>
</evidence>
<accession>A0A017SUF4</accession>
<dbReference type="InterPro" id="IPR011009">
    <property type="entry name" value="Kinase-like_dom_sf"/>
</dbReference>
<feature type="compositionally biased region" description="Low complexity" evidence="5">
    <location>
        <begin position="333"/>
        <end position="344"/>
    </location>
</feature>
<feature type="region of interest" description="Disordered" evidence="5">
    <location>
        <begin position="1335"/>
        <end position="1362"/>
    </location>
</feature>
<dbReference type="eggNOG" id="COG0515">
    <property type="taxonomic scope" value="Bacteria"/>
</dbReference>
<keyword evidence="1" id="KW-0808">Transferase</keyword>
<dbReference type="CDD" id="cd14014">
    <property type="entry name" value="STKc_PknB_like"/>
    <property type="match status" value="1"/>
</dbReference>
<gene>
    <name evidence="7" type="ORF">CAP_1030</name>
</gene>
<dbReference type="EMBL" id="ASRX01000120">
    <property type="protein sequence ID" value="EYF00245.1"/>
    <property type="molecule type" value="Genomic_DNA"/>
</dbReference>
<keyword evidence="3 7" id="KW-0418">Kinase</keyword>
<dbReference type="Gene3D" id="3.30.200.20">
    <property type="entry name" value="Phosphorylase Kinase, domain 1"/>
    <property type="match status" value="1"/>
</dbReference>
<dbReference type="eggNOG" id="COG3899">
    <property type="taxonomic scope" value="Bacteria"/>
</dbReference>
<feature type="region of interest" description="Disordered" evidence="5">
    <location>
        <begin position="311"/>
        <end position="358"/>
    </location>
</feature>
<dbReference type="InterPro" id="IPR011990">
    <property type="entry name" value="TPR-like_helical_dom_sf"/>
</dbReference>
<evidence type="ECO:0000256" key="4">
    <source>
        <dbReference type="ARBA" id="ARBA00022840"/>
    </source>
</evidence>
<dbReference type="Gene3D" id="3.40.50.300">
    <property type="entry name" value="P-loop containing nucleotide triphosphate hydrolases"/>
    <property type="match status" value="1"/>
</dbReference>
<evidence type="ECO:0000313" key="7">
    <source>
        <dbReference type="EMBL" id="EYF00245.1"/>
    </source>
</evidence>